<dbReference type="EMBL" id="JADWDJ010000004">
    <property type="protein sequence ID" value="KAG5282580.1"/>
    <property type="molecule type" value="Genomic_DNA"/>
</dbReference>
<dbReference type="Proteomes" id="UP000823561">
    <property type="component" value="Chromosome 4"/>
</dbReference>
<organism evidence="2 3">
    <name type="scientific">Alosa alosa</name>
    <name type="common">allis shad</name>
    <dbReference type="NCBI Taxonomy" id="278164"/>
    <lineage>
        <taxon>Eukaryota</taxon>
        <taxon>Metazoa</taxon>
        <taxon>Chordata</taxon>
        <taxon>Craniata</taxon>
        <taxon>Vertebrata</taxon>
        <taxon>Euteleostomi</taxon>
        <taxon>Actinopterygii</taxon>
        <taxon>Neopterygii</taxon>
        <taxon>Teleostei</taxon>
        <taxon>Clupei</taxon>
        <taxon>Clupeiformes</taxon>
        <taxon>Clupeoidei</taxon>
        <taxon>Clupeidae</taxon>
        <taxon>Alosa</taxon>
    </lineage>
</organism>
<gene>
    <name evidence="2" type="ORF">AALO_G00057570</name>
</gene>
<reference evidence="2" key="1">
    <citation type="submission" date="2020-10" db="EMBL/GenBank/DDBJ databases">
        <title>Chromosome-scale genome assembly of the Allis shad, Alosa alosa.</title>
        <authorList>
            <person name="Margot Z."/>
            <person name="Christophe K."/>
            <person name="Cabau C."/>
            <person name="Louis A."/>
            <person name="Berthelot C."/>
            <person name="Parey E."/>
            <person name="Roest Crollius H."/>
            <person name="Montfort J."/>
            <person name="Robinson-Rechavi M."/>
            <person name="Bucao C."/>
            <person name="Bouchez O."/>
            <person name="Gislard M."/>
            <person name="Lluch J."/>
            <person name="Milhes M."/>
            <person name="Lampietro C."/>
            <person name="Lopez Roques C."/>
            <person name="Donnadieu C."/>
            <person name="Braasch I."/>
            <person name="Desvignes T."/>
            <person name="Postlethwait J."/>
            <person name="Bobe J."/>
            <person name="Guiguen Y."/>
        </authorList>
    </citation>
    <scope>NUCLEOTIDE SEQUENCE</scope>
    <source>
        <strain evidence="2">M-15738</strain>
        <tissue evidence="2">Blood</tissue>
    </source>
</reference>
<dbReference type="AlphaFoldDB" id="A0AAV6H5L8"/>
<feature type="transmembrane region" description="Helical" evidence="1">
    <location>
        <begin position="143"/>
        <end position="161"/>
    </location>
</feature>
<keyword evidence="1" id="KW-0472">Membrane</keyword>
<keyword evidence="3" id="KW-1185">Reference proteome</keyword>
<feature type="transmembrane region" description="Helical" evidence="1">
    <location>
        <begin position="173"/>
        <end position="194"/>
    </location>
</feature>
<name>A0AAV6H5L8_9TELE</name>
<protein>
    <submittedName>
        <fullName evidence="2">Uncharacterized protein</fullName>
    </submittedName>
</protein>
<keyword evidence="1" id="KW-0812">Transmembrane</keyword>
<comment type="caution">
    <text evidence="2">The sequence shown here is derived from an EMBL/GenBank/DDBJ whole genome shotgun (WGS) entry which is preliminary data.</text>
</comment>
<feature type="non-terminal residue" evidence="2">
    <location>
        <position position="1"/>
    </location>
</feature>
<evidence type="ECO:0000256" key="1">
    <source>
        <dbReference type="SAM" id="Phobius"/>
    </source>
</evidence>
<evidence type="ECO:0000313" key="2">
    <source>
        <dbReference type="EMBL" id="KAG5282580.1"/>
    </source>
</evidence>
<accession>A0AAV6H5L8</accession>
<sequence>EVFGKRFGAYGTLHFSPLALGNTVELIGGGEAVTSCRLPAVAHQLGLTAELQLAHVTREQQDAHVREGVSDAGAMLWEGRSTHAALACLCQVRLGVGPDGRGVCWECQPTGFTCCRRCHACLSGWIIRAAAAIPTAVLDKHQIFFILVLLFLLQVALLFVAQLDDFLGKPSPLLSPLWLLPGLQPPSLLSLLLFKDGGHHSILHWPHLQAVQRLCTGGGRSTGLVAQLGRGIWEGAGL</sequence>
<keyword evidence="1" id="KW-1133">Transmembrane helix</keyword>
<evidence type="ECO:0000313" key="3">
    <source>
        <dbReference type="Proteomes" id="UP000823561"/>
    </source>
</evidence>
<proteinExistence type="predicted"/>